<dbReference type="InterPro" id="IPR003439">
    <property type="entry name" value="ABC_transporter-like_ATP-bd"/>
</dbReference>
<feature type="compositionally biased region" description="Polar residues" evidence="8">
    <location>
        <begin position="15"/>
        <end position="28"/>
    </location>
</feature>
<dbReference type="SUPFAM" id="SSF52540">
    <property type="entry name" value="P-loop containing nucleoside triphosphate hydrolases"/>
    <property type="match status" value="1"/>
</dbReference>
<feature type="region of interest" description="Disordered" evidence="8">
    <location>
        <begin position="380"/>
        <end position="434"/>
    </location>
</feature>
<dbReference type="NCBIfam" id="TIGR01727">
    <property type="entry name" value="oligo_HPY"/>
    <property type="match status" value="1"/>
</dbReference>
<dbReference type="AlphaFoldDB" id="A0A936NEJ6"/>
<keyword evidence="5" id="KW-0547">Nucleotide-binding</keyword>
<evidence type="ECO:0000256" key="4">
    <source>
        <dbReference type="ARBA" id="ARBA00022475"/>
    </source>
</evidence>
<dbReference type="GO" id="GO:0016887">
    <property type="term" value="F:ATP hydrolysis activity"/>
    <property type="evidence" value="ECO:0007669"/>
    <property type="project" value="InterPro"/>
</dbReference>
<evidence type="ECO:0000313" key="10">
    <source>
        <dbReference type="EMBL" id="MBK9298540.1"/>
    </source>
</evidence>
<keyword evidence="3" id="KW-0813">Transport</keyword>
<feature type="region of interest" description="Disordered" evidence="8">
    <location>
        <begin position="1"/>
        <end position="30"/>
    </location>
</feature>
<dbReference type="GO" id="GO:0015833">
    <property type="term" value="P:peptide transport"/>
    <property type="evidence" value="ECO:0007669"/>
    <property type="project" value="InterPro"/>
</dbReference>
<evidence type="ECO:0000259" key="9">
    <source>
        <dbReference type="PROSITE" id="PS50893"/>
    </source>
</evidence>
<dbReference type="SMART" id="SM00382">
    <property type="entry name" value="AAA"/>
    <property type="match status" value="1"/>
</dbReference>
<evidence type="ECO:0000313" key="11">
    <source>
        <dbReference type="Proteomes" id="UP000727993"/>
    </source>
</evidence>
<evidence type="ECO:0000256" key="5">
    <source>
        <dbReference type="ARBA" id="ARBA00022741"/>
    </source>
</evidence>
<gene>
    <name evidence="10" type="ORF">IPN02_17280</name>
</gene>
<evidence type="ECO:0000256" key="6">
    <source>
        <dbReference type="ARBA" id="ARBA00022840"/>
    </source>
</evidence>
<dbReference type="InterPro" id="IPR003593">
    <property type="entry name" value="AAA+_ATPase"/>
</dbReference>
<keyword evidence="4" id="KW-1003">Cell membrane</keyword>
<feature type="compositionally biased region" description="Polar residues" evidence="8">
    <location>
        <begin position="410"/>
        <end position="425"/>
    </location>
</feature>
<accession>A0A936NEJ6</accession>
<dbReference type="PROSITE" id="PS00211">
    <property type="entry name" value="ABC_TRANSPORTER_1"/>
    <property type="match status" value="1"/>
</dbReference>
<evidence type="ECO:0000256" key="2">
    <source>
        <dbReference type="ARBA" id="ARBA00005417"/>
    </source>
</evidence>
<dbReference type="PANTHER" id="PTHR43297">
    <property type="entry name" value="OLIGOPEPTIDE TRANSPORT ATP-BINDING PROTEIN APPD"/>
    <property type="match status" value="1"/>
</dbReference>
<dbReference type="PROSITE" id="PS50893">
    <property type="entry name" value="ABC_TRANSPORTER_2"/>
    <property type="match status" value="1"/>
</dbReference>
<dbReference type="PANTHER" id="PTHR43297:SF2">
    <property type="entry name" value="DIPEPTIDE TRANSPORT ATP-BINDING PROTEIN DPPD"/>
    <property type="match status" value="1"/>
</dbReference>
<organism evidence="10 11">
    <name type="scientific">Candidatus Neomicrothrix subdominans</name>
    <dbReference type="NCBI Taxonomy" id="2954438"/>
    <lineage>
        <taxon>Bacteria</taxon>
        <taxon>Bacillati</taxon>
        <taxon>Actinomycetota</taxon>
        <taxon>Acidimicrobiia</taxon>
        <taxon>Acidimicrobiales</taxon>
        <taxon>Microthrixaceae</taxon>
        <taxon>Candidatus Neomicrothrix</taxon>
    </lineage>
</organism>
<sequence>MSPGTNAAATDHPTTRPTEGTSGGTDSANAPLLEVTDLHTAFRTPRGMVRAVDGLSLTVERGKTLGIVGESGSGKSVASRSIMGLTPRRNVERSGTVRLSGREITDLSEAEYRDLWATEMAMIFQDPMTALNPVMKVGAQIAESMRVHLDLSKSEARERTMALLEAVHIPEPHKRIDVYPHEMSGGMRQRVVIAIALACGPKLLFADEPTTALDVTVQAQVLDLLAEQQRERYMGMILVTHDLGVVASRADEIAVMYAGRIVERAPTRVLFREMKMPYTEALLAAIPKLEMASHTRLVAIGGRPPDLVNPPEGCSFSPRCPYAQDRCRTEEPQLIESPTAPGHFYACHFPVGSPANDEIRVQLRRAGVSLPGDEVVLDETTVSPSSHASVRSQLAEQADRAQADRPAGSDETNTITPPHINTQADGSPAATEES</sequence>
<dbReference type="InterPro" id="IPR050388">
    <property type="entry name" value="ABC_Ni/Peptide_Import"/>
</dbReference>
<dbReference type="EMBL" id="JADJZA010000009">
    <property type="protein sequence ID" value="MBK9298540.1"/>
    <property type="molecule type" value="Genomic_DNA"/>
</dbReference>
<proteinExistence type="inferred from homology"/>
<keyword evidence="6 10" id="KW-0067">ATP-binding</keyword>
<dbReference type="InterPro" id="IPR017871">
    <property type="entry name" value="ABC_transporter-like_CS"/>
</dbReference>
<dbReference type="GO" id="GO:0005886">
    <property type="term" value="C:plasma membrane"/>
    <property type="evidence" value="ECO:0007669"/>
    <property type="project" value="UniProtKB-SubCell"/>
</dbReference>
<evidence type="ECO:0000256" key="7">
    <source>
        <dbReference type="ARBA" id="ARBA00023136"/>
    </source>
</evidence>
<dbReference type="Gene3D" id="3.40.50.300">
    <property type="entry name" value="P-loop containing nucleotide triphosphate hydrolases"/>
    <property type="match status" value="1"/>
</dbReference>
<dbReference type="FunFam" id="3.40.50.300:FF:000016">
    <property type="entry name" value="Oligopeptide ABC transporter ATP-binding component"/>
    <property type="match status" value="1"/>
</dbReference>
<protein>
    <submittedName>
        <fullName evidence="10">ABC transporter ATP-binding protein</fullName>
    </submittedName>
</protein>
<comment type="subcellular location">
    <subcellularLocation>
        <location evidence="1">Cell membrane</location>
        <topology evidence="1">Peripheral membrane protein</topology>
    </subcellularLocation>
</comment>
<dbReference type="InterPro" id="IPR027417">
    <property type="entry name" value="P-loop_NTPase"/>
</dbReference>
<evidence type="ECO:0000256" key="1">
    <source>
        <dbReference type="ARBA" id="ARBA00004202"/>
    </source>
</evidence>
<name>A0A936NEJ6_9ACTN</name>
<comment type="caution">
    <text evidence="10">The sequence shown here is derived from an EMBL/GenBank/DDBJ whole genome shotgun (WGS) entry which is preliminary data.</text>
</comment>
<keyword evidence="7" id="KW-0472">Membrane</keyword>
<comment type="similarity">
    <text evidence="2">Belongs to the ABC transporter superfamily.</text>
</comment>
<reference evidence="10 11" key="1">
    <citation type="submission" date="2020-10" db="EMBL/GenBank/DDBJ databases">
        <title>Connecting structure to function with the recovery of over 1000 high-quality activated sludge metagenome-assembled genomes encoding full-length rRNA genes using long-read sequencing.</title>
        <authorList>
            <person name="Singleton C.M."/>
            <person name="Petriglieri F."/>
            <person name="Kristensen J.M."/>
            <person name="Kirkegaard R.H."/>
            <person name="Michaelsen T.Y."/>
            <person name="Andersen M.H."/>
            <person name="Karst S.M."/>
            <person name="Dueholm M.S."/>
            <person name="Nielsen P.H."/>
            <person name="Albertsen M."/>
        </authorList>
    </citation>
    <scope>NUCLEOTIDE SEQUENCE [LARGE SCALE GENOMIC DNA]</scope>
    <source>
        <strain evidence="10">Lyne_18-Q3-R50-59_MAXAC.006</strain>
    </source>
</reference>
<evidence type="ECO:0000256" key="3">
    <source>
        <dbReference type="ARBA" id="ARBA00022448"/>
    </source>
</evidence>
<dbReference type="Proteomes" id="UP000727993">
    <property type="component" value="Unassembled WGS sequence"/>
</dbReference>
<feature type="domain" description="ABC transporter" evidence="9">
    <location>
        <begin position="33"/>
        <end position="283"/>
    </location>
</feature>
<dbReference type="Pfam" id="PF08352">
    <property type="entry name" value="oligo_HPY"/>
    <property type="match status" value="1"/>
</dbReference>
<dbReference type="InterPro" id="IPR013563">
    <property type="entry name" value="Oligopep_ABC_C"/>
</dbReference>
<evidence type="ECO:0000256" key="8">
    <source>
        <dbReference type="SAM" id="MobiDB-lite"/>
    </source>
</evidence>
<feature type="compositionally biased region" description="Polar residues" evidence="8">
    <location>
        <begin position="380"/>
        <end position="395"/>
    </location>
</feature>
<dbReference type="Pfam" id="PF00005">
    <property type="entry name" value="ABC_tran"/>
    <property type="match status" value="1"/>
</dbReference>
<dbReference type="GO" id="GO:0005524">
    <property type="term" value="F:ATP binding"/>
    <property type="evidence" value="ECO:0007669"/>
    <property type="project" value="UniProtKB-KW"/>
</dbReference>
<dbReference type="CDD" id="cd03257">
    <property type="entry name" value="ABC_NikE_OppD_transporters"/>
    <property type="match status" value="1"/>
</dbReference>